<dbReference type="PANTHER" id="PTHR48040">
    <property type="entry name" value="PLEIOTROPIC DRUG RESISTANCE PROTEIN 1-LIKE ISOFORM X1"/>
    <property type="match status" value="1"/>
</dbReference>
<accession>A0AAV7EYJ9</accession>
<evidence type="ECO:0000313" key="1">
    <source>
        <dbReference type="EMBL" id="KAG9453489.1"/>
    </source>
</evidence>
<reference evidence="1 2" key="1">
    <citation type="submission" date="2021-07" db="EMBL/GenBank/DDBJ databases">
        <title>The Aristolochia fimbriata genome: insights into angiosperm evolution, floral development and chemical biosynthesis.</title>
        <authorList>
            <person name="Jiao Y."/>
        </authorList>
    </citation>
    <scope>NUCLEOTIDE SEQUENCE [LARGE SCALE GENOMIC DNA]</scope>
    <source>
        <strain evidence="1">IBCAS-2021</strain>
        <tissue evidence="1">Leaf</tissue>
    </source>
</reference>
<dbReference type="AlphaFoldDB" id="A0AAV7EYJ9"/>
<dbReference type="Proteomes" id="UP000825729">
    <property type="component" value="Unassembled WGS sequence"/>
</dbReference>
<evidence type="ECO:0000313" key="2">
    <source>
        <dbReference type="Proteomes" id="UP000825729"/>
    </source>
</evidence>
<protein>
    <submittedName>
        <fullName evidence="1">Uncharacterized protein</fullName>
    </submittedName>
</protein>
<comment type="caution">
    <text evidence="1">The sequence shown here is derived from an EMBL/GenBank/DDBJ whole genome shotgun (WGS) entry which is preliminary data.</text>
</comment>
<dbReference type="EMBL" id="JAINDJ010000003">
    <property type="protein sequence ID" value="KAG9453489.1"/>
    <property type="molecule type" value="Genomic_DNA"/>
</dbReference>
<gene>
    <name evidence="1" type="ORF">H6P81_006393</name>
</gene>
<name>A0AAV7EYJ9_ARIFI</name>
<keyword evidence="2" id="KW-1185">Reference proteome</keyword>
<dbReference type="PANTHER" id="PTHR48040:SF53">
    <property type="entry name" value="ABC TRANSPORTER G FAMILY MEMBER 35-LIKE"/>
    <property type="match status" value="1"/>
</dbReference>
<organism evidence="1 2">
    <name type="scientific">Aristolochia fimbriata</name>
    <name type="common">White veined hardy Dutchman's pipe vine</name>
    <dbReference type="NCBI Taxonomy" id="158543"/>
    <lineage>
        <taxon>Eukaryota</taxon>
        <taxon>Viridiplantae</taxon>
        <taxon>Streptophyta</taxon>
        <taxon>Embryophyta</taxon>
        <taxon>Tracheophyta</taxon>
        <taxon>Spermatophyta</taxon>
        <taxon>Magnoliopsida</taxon>
        <taxon>Magnoliidae</taxon>
        <taxon>Piperales</taxon>
        <taxon>Aristolochiaceae</taxon>
        <taxon>Aristolochia</taxon>
    </lineage>
</organism>
<sequence length="134" mass="15341">MGKLCRSLKFIVTAHRRVRPALSASSARSRTQSAEIAESSTLWLQGYINSKCVTDIACITCSSCDIASRFKRFHVGMRLGEEFSVPYDKSKSHKAALVFCKHVVPTMVLLRATFAKEWLIKRNLFVYFLYFVYF</sequence>
<proteinExistence type="predicted"/>